<dbReference type="SUPFAM" id="SSF51905">
    <property type="entry name" value="FAD/NAD(P)-binding domain"/>
    <property type="match status" value="1"/>
</dbReference>
<dbReference type="Pfam" id="PF00732">
    <property type="entry name" value="GMC_oxred_N"/>
    <property type="match status" value="1"/>
</dbReference>
<proteinExistence type="inferred from homology"/>
<dbReference type="Gene3D" id="3.50.50.60">
    <property type="entry name" value="FAD/NAD(P)-binding domain"/>
    <property type="match status" value="1"/>
</dbReference>
<dbReference type="GO" id="GO:0050660">
    <property type="term" value="F:flavin adenine dinucleotide binding"/>
    <property type="evidence" value="ECO:0007669"/>
    <property type="project" value="InterPro"/>
</dbReference>
<name>A0A927MPT7_9ACTN</name>
<dbReference type="InterPro" id="IPR007867">
    <property type="entry name" value="GMC_OxRtase_C"/>
</dbReference>
<keyword evidence="4" id="KW-0274">FAD</keyword>
<dbReference type="InterPro" id="IPR000172">
    <property type="entry name" value="GMC_OxRdtase_N"/>
</dbReference>
<dbReference type="AlphaFoldDB" id="A0A927MPT7"/>
<dbReference type="Proteomes" id="UP000638648">
    <property type="component" value="Unassembled WGS sequence"/>
</dbReference>
<dbReference type="EC" id="1.1.99.1" evidence="6"/>
<keyword evidence="6" id="KW-0560">Oxidoreductase</keyword>
<evidence type="ECO:0000256" key="2">
    <source>
        <dbReference type="ARBA" id="ARBA00010790"/>
    </source>
</evidence>
<protein>
    <submittedName>
        <fullName evidence="6">Choline dehydrogenase</fullName>
        <ecNumber evidence="6">1.1.99.1</ecNumber>
    </submittedName>
</protein>
<keyword evidence="3" id="KW-0285">Flavoprotein</keyword>
<evidence type="ECO:0000256" key="4">
    <source>
        <dbReference type="ARBA" id="ARBA00022827"/>
    </source>
</evidence>
<sequence length="505" mass="53626">MAYDYIVVGAGTAGCVLAHRLSSDPSRTVLLLEAGAADVVEGMVEWRAWHSLLGSDVDWADRTIPQRADDQRVHLLSRGKALGGSSAINGSIHIRGHRASYDEWAEGGATGWDYDSLLACFKRSETAPGRDYDYRGSGGPMLVRPPGRSGVLLDHVLRAVLDSGHPFSGDLNGAAQEGVGWNDSTAIDGRRQSAADAYLTPVVDRPNLTVRTGALARRLSIENGRCTGVEYTANGRAVREEATEEVVLTAGALGSPQLLMVSGVGPAVHLRDVGIDVRVDLPGVGANLHEHPRAPVHVRTTACVPAPNTLGSTDQFLLRLCSDPARVEPDIEVVGLDAPIPSPDTGEPVTGFSLWFGVMKPASRGSVRLAGSDIDTPPVVDPGYLTARSDLDRMVQSLRAVRRIIEQKSLARWVEEEIAPGPGVDSDEECAAYVRASLIPFFHQAGTCRIGGDAQAVVDPTLRVHGVRGLRVADASVMPTPVSANNNATVLAIAEKASELLTEHV</sequence>
<dbReference type="PROSITE" id="PS00624">
    <property type="entry name" value="GMC_OXRED_2"/>
    <property type="match status" value="1"/>
</dbReference>
<organism evidence="6 7">
    <name type="scientific">Actinopolymorpha pittospori</name>
    <dbReference type="NCBI Taxonomy" id="648752"/>
    <lineage>
        <taxon>Bacteria</taxon>
        <taxon>Bacillati</taxon>
        <taxon>Actinomycetota</taxon>
        <taxon>Actinomycetes</taxon>
        <taxon>Propionibacteriales</taxon>
        <taxon>Actinopolymorphaceae</taxon>
        <taxon>Actinopolymorpha</taxon>
    </lineage>
</organism>
<dbReference type="EMBL" id="JADBEM010000001">
    <property type="protein sequence ID" value="MBE1604449.1"/>
    <property type="molecule type" value="Genomic_DNA"/>
</dbReference>
<evidence type="ECO:0000256" key="1">
    <source>
        <dbReference type="ARBA" id="ARBA00001974"/>
    </source>
</evidence>
<comment type="cofactor">
    <cofactor evidence="1">
        <name>FAD</name>
        <dbReference type="ChEBI" id="CHEBI:57692"/>
    </cofactor>
</comment>
<feature type="domain" description="Glucose-methanol-choline oxidoreductase N-terminal" evidence="5">
    <location>
        <begin position="251"/>
        <end position="265"/>
    </location>
</feature>
<gene>
    <name evidence="6" type="ORF">HEB94_001297</name>
</gene>
<dbReference type="RefSeq" id="WP_192748983.1">
    <property type="nucleotide sequence ID" value="NZ_BAABJL010000169.1"/>
</dbReference>
<dbReference type="Gene3D" id="3.30.560.10">
    <property type="entry name" value="Glucose Oxidase, domain 3"/>
    <property type="match status" value="1"/>
</dbReference>
<dbReference type="Pfam" id="PF05199">
    <property type="entry name" value="GMC_oxred_C"/>
    <property type="match status" value="1"/>
</dbReference>
<dbReference type="GO" id="GO:0008812">
    <property type="term" value="F:choline dehydrogenase activity"/>
    <property type="evidence" value="ECO:0007669"/>
    <property type="project" value="UniProtKB-EC"/>
</dbReference>
<dbReference type="PANTHER" id="PTHR11552">
    <property type="entry name" value="GLUCOSE-METHANOL-CHOLINE GMC OXIDOREDUCTASE"/>
    <property type="match status" value="1"/>
</dbReference>
<comment type="caution">
    <text evidence="6">The sequence shown here is derived from an EMBL/GenBank/DDBJ whole genome shotgun (WGS) entry which is preliminary data.</text>
</comment>
<comment type="similarity">
    <text evidence="2">Belongs to the GMC oxidoreductase family.</text>
</comment>
<accession>A0A927MPT7</accession>
<dbReference type="InterPro" id="IPR036188">
    <property type="entry name" value="FAD/NAD-bd_sf"/>
</dbReference>
<dbReference type="SUPFAM" id="SSF54373">
    <property type="entry name" value="FAD-linked reductases, C-terminal domain"/>
    <property type="match status" value="1"/>
</dbReference>
<evidence type="ECO:0000313" key="6">
    <source>
        <dbReference type="EMBL" id="MBE1604449.1"/>
    </source>
</evidence>
<evidence type="ECO:0000256" key="3">
    <source>
        <dbReference type="ARBA" id="ARBA00022630"/>
    </source>
</evidence>
<dbReference type="PIRSF" id="PIRSF000137">
    <property type="entry name" value="Alcohol_oxidase"/>
    <property type="match status" value="1"/>
</dbReference>
<evidence type="ECO:0000313" key="7">
    <source>
        <dbReference type="Proteomes" id="UP000638648"/>
    </source>
</evidence>
<reference evidence="6" key="1">
    <citation type="submission" date="2020-10" db="EMBL/GenBank/DDBJ databases">
        <title>Sequencing the genomes of 1000 actinobacteria strains.</title>
        <authorList>
            <person name="Klenk H.-P."/>
        </authorList>
    </citation>
    <scope>NUCLEOTIDE SEQUENCE</scope>
    <source>
        <strain evidence="6">DSM 45354</strain>
    </source>
</reference>
<dbReference type="PANTHER" id="PTHR11552:SF147">
    <property type="entry name" value="CHOLINE DEHYDROGENASE, MITOCHONDRIAL"/>
    <property type="match status" value="1"/>
</dbReference>
<keyword evidence="7" id="KW-1185">Reference proteome</keyword>
<evidence type="ECO:0000259" key="5">
    <source>
        <dbReference type="PROSITE" id="PS00624"/>
    </source>
</evidence>
<dbReference type="InterPro" id="IPR012132">
    <property type="entry name" value="GMC_OxRdtase"/>
</dbReference>